<sequence length="63" mass="6960">MRKFYDSKAPPSIIGDLEILDVIREQLINDDMEEVFDAIICDPPYGVRAGGRKSSTLSTPTSS</sequence>
<evidence type="ECO:0000313" key="1">
    <source>
        <dbReference type="EMBL" id="KAF0888477.1"/>
    </source>
</evidence>
<dbReference type="InterPro" id="IPR002052">
    <property type="entry name" value="DNA_methylase_N6_adenine_CS"/>
</dbReference>
<dbReference type="GO" id="GO:0003676">
    <property type="term" value="F:nucleic acid binding"/>
    <property type="evidence" value="ECO:0007669"/>
    <property type="project" value="InterPro"/>
</dbReference>
<dbReference type="GO" id="GO:0008168">
    <property type="term" value="F:methyltransferase activity"/>
    <property type="evidence" value="ECO:0007669"/>
    <property type="project" value="InterPro"/>
</dbReference>
<dbReference type="AlphaFoldDB" id="A0A6G1BL76"/>
<reference evidence="1 2" key="1">
    <citation type="submission" date="2019-11" db="EMBL/GenBank/DDBJ databases">
        <title>Whole genome sequence of Oryza granulata.</title>
        <authorList>
            <person name="Li W."/>
        </authorList>
    </citation>
    <scope>NUCLEOTIDE SEQUENCE [LARGE SCALE GENOMIC DNA]</scope>
    <source>
        <strain evidence="2">cv. Menghai</strain>
        <tissue evidence="1">Leaf</tissue>
    </source>
</reference>
<protein>
    <submittedName>
        <fullName evidence="1">Uncharacterized protein</fullName>
    </submittedName>
</protein>
<dbReference type="OrthoDB" id="333024at2759"/>
<keyword evidence="2" id="KW-1185">Reference proteome</keyword>
<proteinExistence type="predicted"/>
<dbReference type="EMBL" id="SPHZ02000012">
    <property type="protein sequence ID" value="KAF0888477.1"/>
    <property type="molecule type" value="Genomic_DNA"/>
</dbReference>
<accession>A0A6G1BL76</accession>
<dbReference type="Proteomes" id="UP000479710">
    <property type="component" value="Unassembled WGS sequence"/>
</dbReference>
<evidence type="ECO:0000313" key="2">
    <source>
        <dbReference type="Proteomes" id="UP000479710"/>
    </source>
</evidence>
<comment type="caution">
    <text evidence="1">The sequence shown here is derived from an EMBL/GenBank/DDBJ whole genome shotgun (WGS) entry which is preliminary data.</text>
</comment>
<dbReference type="GO" id="GO:0032259">
    <property type="term" value="P:methylation"/>
    <property type="evidence" value="ECO:0007669"/>
    <property type="project" value="InterPro"/>
</dbReference>
<name>A0A6G1BL76_9ORYZ</name>
<organism evidence="1 2">
    <name type="scientific">Oryza meyeriana var. granulata</name>
    <dbReference type="NCBI Taxonomy" id="110450"/>
    <lineage>
        <taxon>Eukaryota</taxon>
        <taxon>Viridiplantae</taxon>
        <taxon>Streptophyta</taxon>
        <taxon>Embryophyta</taxon>
        <taxon>Tracheophyta</taxon>
        <taxon>Spermatophyta</taxon>
        <taxon>Magnoliopsida</taxon>
        <taxon>Liliopsida</taxon>
        <taxon>Poales</taxon>
        <taxon>Poaceae</taxon>
        <taxon>BOP clade</taxon>
        <taxon>Oryzoideae</taxon>
        <taxon>Oryzeae</taxon>
        <taxon>Oryzinae</taxon>
        <taxon>Oryza</taxon>
        <taxon>Oryza meyeriana</taxon>
    </lineage>
</organism>
<gene>
    <name evidence="1" type="ORF">E2562_014714</name>
</gene>
<dbReference type="PROSITE" id="PS00092">
    <property type="entry name" value="N6_MTASE"/>
    <property type="match status" value="1"/>
</dbReference>